<gene>
    <name evidence="2" type="ordered locus">MTR_5g027745</name>
</gene>
<protein>
    <submittedName>
        <fullName evidence="2 3">Uncharacterized protein</fullName>
    </submittedName>
</protein>
<accession>A0A072UPB0</accession>
<reference evidence="3" key="3">
    <citation type="submission" date="2015-04" db="UniProtKB">
        <authorList>
            <consortium name="EnsemblPlants"/>
        </authorList>
    </citation>
    <scope>IDENTIFICATION</scope>
    <source>
        <strain evidence="3">cv. Jemalong A17</strain>
    </source>
</reference>
<evidence type="ECO:0000313" key="3">
    <source>
        <dbReference type="EnsemblPlants" id="KEH27685"/>
    </source>
</evidence>
<proteinExistence type="predicted"/>
<reference evidence="2 4" key="1">
    <citation type="journal article" date="2011" name="Nature">
        <title>The Medicago genome provides insight into the evolution of rhizobial symbioses.</title>
        <authorList>
            <person name="Young N.D."/>
            <person name="Debelle F."/>
            <person name="Oldroyd G.E."/>
            <person name="Geurts R."/>
            <person name="Cannon S.B."/>
            <person name="Udvardi M.K."/>
            <person name="Benedito V.A."/>
            <person name="Mayer K.F."/>
            <person name="Gouzy J."/>
            <person name="Schoof H."/>
            <person name="Van de Peer Y."/>
            <person name="Proost S."/>
            <person name="Cook D.R."/>
            <person name="Meyers B.C."/>
            <person name="Spannagl M."/>
            <person name="Cheung F."/>
            <person name="De Mita S."/>
            <person name="Krishnakumar V."/>
            <person name="Gundlach H."/>
            <person name="Zhou S."/>
            <person name="Mudge J."/>
            <person name="Bharti A.K."/>
            <person name="Murray J.D."/>
            <person name="Naoumkina M.A."/>
            <person name="Rosen B."/>
            <person name="Silverstein K.A."/>
            <person name="Tang H."/>
            <person name="Rombauts S."/>
            <person name="Zhao P.X."/>
            <person name="Zhou P."/>
            <person name="Barbe V."/>
            <person name="Bardou P."/>
            <person name="Bechner M."/>
            <person name="Bellec A."/>
            <person name="Berger A."/>
            <person name="Berges H."/>
            <person name="Bidwell S."/>
            <person name="Bisseling T."/>
            <person name="Choisne N."/>
            <person name="Couloux A."/>
            <person name="Denny R."/>
            <person name="Deshpande S."/>
            <person name="Dai X."/>
            <person name="Doyle J.J."/>
            <person name="Dudez A.M."/>
            <person name="Farmer A.D."/>
            <person name="Fouteau S."/>
            <person name="Franken C."/>
            <person name="Gibelin C."/>
            <person name="Gish J."/>
            <person name="Goldstein S."/>
            <person name="Gonzalez A.J."/>
            <person name="Green P.J."/>
            <person name="Hallab A."/>
            <person name="Hartog M."/>
            <person name="Hua A."/>
            <person name="Humphray S.J."/>
            <person name="Jeong D.H."/>
            <person name="Jing Y."/>
            <person name="Jocker A."/>
            <person name="Kenton S.M."/>
            <person name="Kim D.J."/>
            <person name="Klee K."/>
            <person name="Lai H."/>
            <person name="Lang C."/>
            <person name="Lin S."/>
            <person name="Macmil S.L."/>
            <person name="Magdelenat G."/>
            <person name="Matthews L."/>
            <person name="McCorrison J."/>
            <person name="Monaghan E.L."/>
            <person name="Mun J.H."/>
            <person name="Najar F.Z."/>
            <person name="Nicholson C."/>
            <person name="Noirot C."/>
            <person name="O'Bleness M."/>
            <person name="Paule C.R."/>
            <person name="Poulain J."/>
            <person name="Prion F."/>
            <person name="Qin B."/>
            <person name="Qu C."/>
            <person name="Retzel E.F."/>
            <person name="Riddle C."/>
            <person name="Sallet E."/>
            <person name="Samain S."/>
            <person name="Samson N."/>
            <person name="Sanders I."/>
            <person name="Saurat O."/>
            <person name="Scarpelli C."/>
            <person name="Schiex T."/>
            <person name="Segurens B."/>
            <person name="Severin A.J."/>
            <person name="Sherrier D.J."/>
            <person name="Shi R."/>
            <person name="Sims S."/>
            <person name="Singer S.R."/>
            <person name="Sinharoy S."/>
            <person name="Sterck L."/>
            <person name="Viollet A."/>
            <person name="Wang B.B."/>
            <person name="Wang K."/>
            <person name="Wang M."/>
            <person name="Wang X."/>
            <person name="Warfsmann J."/>
            <person name="Weissenbach J."/>
            <person name="White D.D."/>
            <person name="White J.D."/>
            <person name="Wiley G.B."/>
            <person name="Wincker P."/>
            <person name="Xing Y."/>
            <person name="Yang L."/>
            <person name="Yao Z."/>
            <person name="Ying F."/>
            <person name="Zhai J."/>
            <person name="Zhou L."/>
            <person name="Zuber A."/>
            <person name="Denarie J."/>
            <person name="Dixon R.A."/>
            <person name="May G.D."/>
            <person name="Schwartz D.C."/>
            <person name="Rogers J."/>
            <person name="Quetier F."/>
            <person name="Town C.D."/>
            <person name="Roe B.A."/>
        </authorList>
    </citation>
    <scope>NUCLEOTIDE SEQUENCE [LARGE SCALE GENOMIC DNA]</scope>
    <source>
        <strain evidence="2">A17</strain>
        <strain evidence="3 4">cv. Jemalong A17</strain>
    </source>
</reference>
<organism evidence="2 4">
    <name type="scientific">Medicago truncatula</name>
    <name type="common">Barrel medic</name>
    <name type="synonym">Medicago tribuloides</name>
    <dbReference type="NCBI Taxonomy" id="3880"/>
    <lineage>
        <taxon>Eukaryota</taxon>
        <taxon>Viridiplantae</taxon>
        <taxon>Streptophyta</taxon>
        <taxon>Embryophyta</taxon>
        <taxon>Tracheophyta</taxon>
        <taxon>Spermatophyta</taxon>
        <taxon>Magnoliopsida</taxon>
        <taxon>eudicotyledons</taxon>
        <taxon>Gunneridae</taxon>
        <taxon>Pentapetalae</taxon>
        <taxon>rosids</taxon>
        <taxon>fabids</taxon>
        <taxon>Fabales</taxon>
        <taxon>Fabaceae</taxon>
        <taxon>Papilionoideae</taxon>
        <taxon>50 kb inversion clade</taxon>
        <taxon>NPAAA clade</taxon>
        <taxon>Hologalegina</taxon>
        <taxon>IRL clade</taxon>
        <taxon>Trifolieae</taxon>
        <taxon>Medicago</taxon>
    </lineage>
</organism>
<name>A0A072UPB0_MEDTR</name>
<reference evidence="2 4" key="2">
    <citation type="journal article" date="2014" name="BMC Genomics">
        <title>An improved genome release (version Mt4.0) for the model legume Medicago truncatula.</title>
        <authorList>
            <person name="Tang H."/>
            <person name="Krishnakumar V."/>
            <person name="Bidwell S."/>
            <person name="Rosen B."/>
            <person name="Chan A."/>
            <person name="Zhou S."/>
            <person name="Gentzbittel L."/>
            <person name="Childs K.L."/>
            <person name="Yandell M."/>
            <person name="Gundlach H."/>
            <person name="Mayer K.F."/>
            <person name="Schwartz D.C."/>
            <person name="Town C.D."/>
        </authorList>
    </citation>
    <scope>GENOME REANNOTATION</scope>
    <source>
        <strain evidence="2">A17</strain>
        <strain evidence="3 4">cv. Jemalong A17</strain>
    </source>
</reference>
<dbReference type="AlphaFoldDB" id="A0A072UPB0"/>
<evidence type="ECO:0000256" key="1">
    <source>
        <dbReference type="SAM" id="MobiDB-lite"/>
    </source>
</evidence>
<dbReference type="Proteomes" id="UP000002051">
    <property type="component" value="Chromosome 5"/>
</dbReference>
<sequence length="83" mass="9099">MLAMASSSARYGKLRRATREAVTSEAEQLLLTTKYEKLLTAPKATPLKPCETQLVVGGSGVRYTNSRRKLKAAQKLVTTTEID</sequence>
<dbReference type="EMBL" id="CM001221">
    <property type="protein sequence ID" value="KEH27685.1"/>
    <property type="molecule type" value="Genomic_DNA"/>
</dbReference>
<evidence type="ECO:0000313" key="2">
    <source>
        <dbReference type="EMBL" id="KEH27685.1"/>
    </source>
</evidence>
<keyword evidence="4" id="KW-1185">Reference proteome</keyword>
<feature type="region of interest" description="Disordered" evidence="1">
    <location>
        <begin position="1"/>
        <end position="20"/>
    </location>
</feature>
<dbReference type="HOGENOM" id="CLU_2546073_0_0_1"/>
<dbReference type="EnsemblPlants" id="KEH27685">
    <property type="protein sequence ID" value="KEH27685"/>
    <property type="gene ID" value="MTR_5g027745"/>
</dbReference>
<evidence type="ECO:0000313" key="4">
    <source>
        <dbReference type="Proteomes" id="UP000002051"/>
    </source>
</evidence>